<protein>
    <submittedName>
        <fullName evidence="10">GA binding protein transcription factor subunit beta 2</fullName>
    </submittedName>
    <submittedName>
        <fullName evidence="12">GA-binding protein subunit beta-2 isoform X2</fullName>
    </submittedName>
</protein>
<evidence type="ECO:0000256" key="7">
    <source>
        <dbReference type="PROSITE-ProRule" id="PRU00023"/>
    </source>
</evidence>
<evidence type="ECO:0000256" key="1">
    <source>
        <dbReference type="ARBA" id="ARBA00004123"/>
    </source>
</evidence>
<gene>
    <name evidence="10 12" type="primary">GABPB2</name>
</gene>
<dbReference type="PROSITE" id="PS50088">
    <property type="entry name" value="ANK_REPEAT"/>
    <property type="match status" value="3"/>
</dbReference>
<sequence length="407" mass="44225">MSLVDLGKRLLEAARKGQDDEVRTLMANGAPFTTDWLGTSPLHLAAQYGHYSTAEVLLRAGVSRDARTKVDRTPLHMAAADGHAHIVELLVRNGADVNAKDMLKMTALHWATEHHHRDVVELLIKYGADVHAFSKFDKSAFDIALEKKNAEILVILQEAMQNQVNANPERANPVTVAAPFIFTSGEVVSLASLVSPANTRTTSANSEEITEGNSVDSSIQQVVGSGGQRVITIVTDGVPLGNIQTAIPPGSIGQPFLVTMQDGQQVLTVPAGQVAEETVIEEEEEAEKLPLTKKPRIEELTNSVEESKEGTERELLQQQLQEANRRAREYRHQLLKKEQEAEQYRLKLEAMARQQPNCVDFTVVEEVAEGDAVVVTEGETGERDTEVTGAGGTGEPHPGVPLEAVSS</sequence>
<organism evidence="11 12">
    <name type="scientific">Ursus maritimus</name>
    <name type="common">Polar bear</name>
    <name type="synonym">Thalarctos maritimus</name>
    <dbReference type="NCBI Taxonomy" id="29073"/>
    <lineage>
        <taxon>Eukaryota</taxon>
        <taxon>Metazoa</taxon>
        <taxon>Chordata</taxon>
        <taxon>Craniata</taxon>
        <taxon>Vertebrata</taxon>
        <taxon>Euteleostomi</taxon>
        <taxon>Mammalia</taxon>
        <taxon>Eutheria</taxon>
        <taxon>Laurasiatheria</taxon>
        <taxon>Carnivora</taxon>
        <taxon>Caniformia</taxon>
        <taxon>Ursidae</taxon>
        <taxon>Ursus</taxon>
    </lineage>
</organism>
<feature type="coiled-coil region" evidence="8">
    <location>
        <begin position="313"/>
        <end position="354"/>
    </location>
</feature>
<evidence type="ECO:0000313" key="10">
    <source>
        <dbReference type="Ensembl" id="ENSUMAP00000003650"/>
    </source>
</evidence>
<dbReference type="InterPro" id="IPR036770">
    <property type="entry name" value="Ankyrin_rpt-contain_sf"/>
</dbReference>
<feature type="repeat" description="ANK" evidence="7">
    <location>
        <begin position="103"/>
        <end position="135"/>
    </location>
</feature>
<dbReference type="GO" id="GO:0045944">
    <property type="term" value="P:positive regulation of transcription by RNA polymerase II"/>
    <property type="evidence" value="ECO:0007669"/>
    <property type="project" value="TreeGrafter"/>
</dbReference>
<proteinExistence type="predicted"/>
<dbReference type="PANTHER" id="PTHR24193:SF86">
    <property type="entry name" value="GA-BINDING PROTEIN SUBUNIT BETA-2"/>
    <property type="match status" value="1"/>
</dbReference>
<keyword evidence="8" id="KW-0175">Coiled coil</keyword>
<feature type="repeat" description="ANK" evidence="7">
    <location>
        <begin position="37"/>
        <end position="69"/>
    </location>
</feature>
<comment type="subcellular location">
    <subcellularLocation>
        <location evidence="1">Nucleus</location>
    </subcellularLocation>
</comment>
<name>A0A384CGB7_URSMA</name>
<accession>A0A384CGB7</accession>
<dbReference type="PANTHER" id="PTHR24193">
    <property type="entry name" value="ANKYRIN REPEAT PROTEIN"/>
    <property type="match status" value="1"/>
</dbReference>
<dbReference type="CTD" id="126626"/>
<dbReference type="GeneID" id="103667525"/>
<evidence type="ECO:0000313" key="12">
    <source>
        <dbReference type="RefSeq" id="XP_008693903.1"/>
    </source>
</evidence>
<dbReference type="Proteomes" id="UP000261680">
    <property type="component" value="Unplaced"/>
</dbReference>
<dbReference type="OrthoDB" id="341259at2759"/>
<keyword evidence="11" id="KW-1185">Reference proteome</keyword>
<evidence type="ECO:0000256" key="8">
    <source>
        <dbReference type="SAM" id="Coils"/>
    </source>
</evidence>
<dbReference type="RefSeq" id="XP_008693903.1">
    <property type="nucleotide sequence ID" value="XM_008695681.2"/>
</dbReference>
<dbReference type="GO" id="GO:0000976">
    <property type="term" value="F:transcription cis-regulatory region binding"/>
    <property type="evidence" value="ECO:0007669"/>
    <property type="project" value="TreeGrafter"/>
</dbReference>
<dbReference type="GO" id="GO:0005634">
    <property type="term" value="C:nucleus"/>
    <property type="evidence" value="ECO:0007669"/>
    <property type="project" value="UniProtKB-SubCell"/>
</dbReference>
<dbReference type="PRINTS" id="PR01415">
    <property type="entry name" value="ANKYRIN"/>
</dbReference>
<reference evidence="12" key="2">
    <citation type="submission" date="2025-04" db="UniProtKB">
        <authorList>
            <consortium name="RefSeq"/>
        </authorList>
    </citation>
    <scope>IDENTIFICATION</scope>
    <source>
        <tissue evidence="12">Whole blood</tissue>
    </source>
</reference>
<feature type="region of interest" description="Disordered" evidence="9">
    <location>
        <begin position="372"/>
        <end position="407"/>
    </location>
</feature>
<keyword evidence="5" id="KW-0804">Transcription</keyword>
<evidence type="ECO:0000256" key="5">
    <source>
        <dbReference type="ARBA" id="ARBA00023163"/>
    </source>
</evidence>
<reference evidence="10" key="1">
    <citation type="submission" date="2019-03" db="UniProtKB">
        <authorList>
            <consortium name="Ensembl"/>
        </authorList>
    </citation>
    <scope>IDENTIFICATION</scope>
</reference>
<evidence type="ECO:0000256" key="6">
    <source>
        <dbReference type="ARBA" id="ARBA00023242"/>
    </source>
</evidence>
<dbReference type="Pfam" id="PF12796">
    <property type="entry name" value="Ank_2"/>
    <property type="match status" value="2"/>
</dbReference>
<dbReference type="Gene3D" id="1.25.40.20">
    <property type="entry name" value="Ankyrin repeat-containing domain"/>
    <property type="match status" value="1"/>
</dbReference>
<dbReference type="FunFam" id="1.25.40.20:FF:000025">
    <property type="entry name" value="GA-binding protein subunit beta-1 isoform X1"/>
    <property type="match status" value="1"/>
</dbReference>
<evidence type="ECO:0000256" key="3">
    <source>
        <dbReference type="ARBA" id="ARBA00023015"/>
    </source>
</evidence>
<evidence type="ECO:0000256" key="2">
    <source>
        <dbReference type="ARBA" id="ARBA00022737"/>
    </source>
</evidence>
<evidence type="ECO:0000256" key="9">
    <source>
        <dbReference type="SAM" id="MobiDB-lite"/>
    </source>
</evidence>
<dbReference type="InterPro" id="IPR002110">
    <property type="entry name" value="Ankyrin_rpt"/>
</dbReference>
<dbReference type="SMART" id="SM00248">
    <property type="entry name" value="ANK"/>
    <property type="match status" value="4"/>
</dbReference>
<evidence type="ECO:0000313" key="11">
    <source>
        <dbReference type="Proteomes" id="UP000261680"/>
    </source>
</evidence>
<dbReference type="SUPFAM" id="SSF48403">
    <property type="entry name" value="Ankyrin repeat"/>
    <property type="match status" value="1"/>
</dbReference>
<evidence type="ECO:0000256" key="4">
    <source>
        <dbReference type="ARBA" id="ARBA00023043"/>
    </source>
</evidence>
<dbReference type="InterPro" id="IPR050663">
    <property type="entry name" value="Ankyrin-SOCS_Box"/>
</dbReference>
<keyword evidence="6" id="KW-0539">Nucleus</keyword>
<dbReference type="AlphaFoldDB" id="A0A384CGB7"/>
<dbReference type="Ensembl" id="ENSUMAT00000004473.1">
    <property type="protein sequence ID" value="ENSUMAP00000003650.1"/>
    <property type="gene ID" value="ENSUMAG00000003028.1"/>
</dbReference>
<keyword evidence="2" id="KW-0677">Repeat</keyword>
<keyword evidence="3" id="KW-0805">Transcription regulation</keyword>
<dbReference type="PROSITE" id="PS50297">
    <property type="entry name" value="ANK_REP_REGION"/>
    <property type="match status" value="3"/>
</dbReference>
<keyword evidence="4 7" id="KW-0040">ANK repeat</keyword>
<dbReference type="GeneTree" id="ENSGT00940000156794"/>
<feature type="repeat" description="ANK" evidence="7">
    <location>
        <begin position="70"/>
        <end position="102"/>
    </location>
</feature>